<reference evidence="10 11" key="1">
    <citation type="journal article" date="2013" name="PLoS Genet.">
        <title>Distinctive expansion of potential virulence genes in the genome of the oomycete fish pathogen Saprolegnia parasitica.</title>
        <authorList>
            <person name="Jiang R.H."/>
            <person name="de Bruijn I."/>
            <person name="Haas B.J."/>
            <person name="Belmonte R."/>
            <person name="Lobach L."/>
            <person name="Christie J."/>
            <person name="van den Ackerveken G."/>
            <person name="Bottin A."/>
            <person name="Bulone V."/>
            <person name="Diaz-Moreno S.M."/>
            <person name="Dumas B."/>
            <person name="Fan L."/>
            <person name="Gaulin E."/>
            <person name="Govers F."/>
            <person name="Grenville-Briggs L.J."/>
            <person name="Horner N.R."/>
            <person name="Levin J.Z."/>
            <person name="Mammella M."/>
            <person name="Meijer H.J."/>
            <person name="Morris P."/>
            <person name="Nusbaum C."/>
            <person name="Oome S."/>
            <person name="Phillips A.J."/>
            <person name="van Rooyen D."/>
            <person name="Rzeszutek E."/>
            <person name="Saraiva M."/>
            <person name="Secombes C.J."/>
            <person name="Seidl M.F."/>
            <person name="Snel B."/>
            <person name="Stassen J.H."/>
            <person name="Sykes S."/>
            <person name="Tripathy S."/>
            <person name="van den Berg H."/>
            <person name="Vega-Arreguin J.C."/>
            <person name="Wawra S."/>
            <person name="Young S.K."/>
            <person name="Zeng Q."/>
            <person name="Dieguez-Uribeondo J."/>
            <person name="Russ C."/>
            <person name="Tyler B.M."/>
            <person name="van West P."/>
        </authorList>
    </citation>
    <scope>NUCLEOTIDE SEQUENCE [LARGE SCALE GENOMIC DNA]</scope>
    <source>
        <strain evidence="10 11">CBS 223.65</strain>
    </source>
</reference>
<name>A0A067CWA2_SAPPC</name>
<dbReference type="InterPro" id="IPR013637">
    <property type="entry name" value="Lys_sp_deMease-like_dom"/>
</dbReference>
<feature type="domain" description="PHD-type" evidence="8">
    <location>
        <begin position="1161"/>
        <end position="1210"/>
    </location>
</feature>
<dbReference type="InterPro" id="IPR037869">
    <property type="entry name" value="Spp1/CFP1"/>
</dbReference>
<dbReference type="Pfam" id="PF08429">
    <property type="entry name" value="PLU-1"/>
    <property type="match status" value="1"/>
</dbReference>
<feature type="region of interest" description="Disordered" evidence="7">
    <location>
        <begin position="1339"/>
        <end position="1411"/>
    </location>
</feature>
<dbReference type="InterPro" id="IPR019786">
    <property type="entry name" value="Zinc_finger_PHD-type_CS"/>
</dbReference>
<proteinExistence type="predicted"/>
<keyword evidence="3 6" id="KW-0863">Zinc-finger</keyword>
<feature type="compositionally biased region" description="Low complexity" evidence="7">
    <location>
        <begin position="97"/>
        <end position="106"/>
    </location>
</feature>
<dbReference type="PANTHER" id="PTHR46174:SF1">
    <property type="entry name" value="CXXC-TYPE ZINC FINGER PROTEIN 1"/>
    <property type="match status" value="1"/>
</dbReference>
<dbReference type="SUPFAM" id="SSF57903">
    <property type="entry name" value="FYVE/PHD zinc finger"/>
    <property type="match status" value="1"/>
</dbReference>
<evidence type="ECO:0000256" key="5">
    <source>
        <dbReference type="ARBA" id="ARBA00023242"/>
    </source>
</evidence>
<feature type="compositionally biased region" description="Basic residues" evidence="7">
    <location>
        <begin position="1369"/>
        <end position="1385"/>
    </location>
</feature>
<dbReference type="OrthoDB" id="784962at2759"/>
<comment type="subcellular location">
    <subcellularLocation>
        <location evidence="1">Nucleus</location>
    </subcellularLocation>
</comment>
<evidence type="ECO:0000256" key="3">
    <source>
        <dbReference type="ARBA" id="ARBA00022771"/>
    </source>
</evidence>
<dbReference type="SMART" id="SM00249">
    <property type="entry name" value="PHD"/>
    <property type="match status" value="1"/>
</dbReference>
<feature type="region of interest" description="Disordered" evidence="7">
    <location>
        <begin position="799"/>
        <end position="834"/>
    </location>
</feature>
<evidence type="ECO:0000313" key="10">
    <source>
        <dbReference type="EMBL" id="KDO34989.1"/>
    </source>
</evidence>
<dbReference type="PROSITE" id="PS01359">
    <property type="entry name" value="ZF_PHD_1"/>
    <property type="match status" value="1"/>
</dbReference>
<dbReference type="Pfam" id="PF00628">
    <property type="entry name" value="PHD"/>
    <property type="match status" value="1"/>
</dbReference>
<organism evidence="10 11">
    <name type="scientific">Saprolegnia parasitica (strain CBS 223.65)</name>
    <dbReference type="NCBI Taxonomy" id="695850"/>
    <lineage>
        <taxon>Eukaryota</taxon>
        <taxon>Sar</taxon>
        <taxon>Stramenopiles</taxon>
        <taxon>Oomycota</taxon>
        <taxon>Saprolegniomycetes</taxon>
        <taxon>Saprolegniales</taxon>
        <taxon>Saprolegniaceae</taxon>
        <taxon>Saprolegnia</taxon>
    </lineage>
</organism>
<feature type="compositionally biased region" description="Low complexity" evidence="7">
    <location>
        <begin position="1386"/>
        <end position="1395"/>
    </location>
</feature>
<dbReference type="PROSITE" id="PS50016">
    <property type="entry name" value="ZF_PHD_2"/>
    <property type="match status" value="1"/>
</dbReference>
<dbReference type="InterPro" id="IPR019787">
    <property type="entry name" value="Znf_PHD-finger"/>
</dbReference>
<evidence type="ECO:0000256" key="6">
    <source>
        <dbReference type="PROSITE-ProRule" id="PRU00146"/>
    </source>
</evidence>
<dbReference type="STRING" id="695850.A0A067CWA2"/>
<feature type="compositionally biased region" description="Low complexity" evidence="7">
    <location>
        <begin position="1631"/>
        <end position="1644"/>
    </location>
</feature>
<accession>A0A067CWA2</accession>
<sequence length="1703" mass="186768">MEVRRRQDVTHGDGHALDLVLAGHGPPGLINATMLMRPWPTSAVSAGPAFVPKVRLGKRYQATIPPLQSTLDGAATTARARKDDDDDENDDGDIEMDPSSASASPSIPHQVYSMAALRGDKHVDKYIKFATSLCNGYMHGTVHATTANALSYLHRHGNDPISAACHIYAAHGFGMLPEPRATDDANAKKSQKAKVQEWMVRALTVIGHDVIDDASVRAMQELVRSCPPSEAESKELYVLKATLQRVDDWRQACADLGDRKCTVADIQALLYTAKDLRCVLSERDALSARVAAFEDAKSVLFKTMYDRPKGRKMVKIDLRTLKELLGHVQQYAIHFGQEDTLERIISDAEDLEAQISSLLAMDKVSVPAIRDILARVDGVPVDLQSIVEPLKSKMVSAQRWLERARKCIPPTKRQSSRNVHESNRSKMDLSTVHDLVKNAPIDDQSSEMQEMEDLLAYADEWSTRVQSAIADANAATISVDALRELLDEGHDMPVVMEQTSHLAAVIEGREWVDEATEALADKSSLDRLRHIIKDAQKLRKRMHPTSRDLWKPSVEVEMLACIEQAEAWLSELHELLGSATCARLFAGESSRFKGPKHTVATKPSVAAVQAKLSEAASLRVDVSAYIEPLEGLLGKCAELEALCAASLATTDGDQAFQKALAALEALDAFACYVAKTDDLRVAVVTSRDWLTRVRGICNAKQVSGRRLTKRSSTSGNDHGVTADVLSALQAQCDSLVYRFPDDEAALAAEVAASATWQARVQAWLKDSVPSLLDACDTLQSMDTQYVAARRASWENLQQRIAAAPPPSPTSDETVTAEHRNDMDDETAPREKERRCDATPVPVIAHTTELPSLDSSIVVDIVRMLSGTRQKESSDAATSTVDWRPISDAIETGLKYIAALETRVKDDEPEVETSDAEKDAVHAVEGAAAQALELLGQSNASIATTEASMLQALIKALDWFSDARAVIQGENVHTLTKIVETGGALMASSAPPHPRWNESLFWPLPLLETLRADTQAWITSLEARLHSNAFPLEDVEAAIAQADALQADDRVLWVELKKTKMWLLKAKKTLKPRVTTSTRMPLHAASALVEDGSKLKVIATAWTNLHTHVAQASAWEERLKASGLDAGHAKVAVLVELLHEYTTGRFLIDFDMHRDVLVSATEQYCICRQPYDGLMIGCDLCDDWFHDTCIGLSKEKAEKVEDYVCPSCGLLQELKHLLDGIDGSTKQLFELEDKAHEKAFSVAMRKVKKEERDVDKAHVAVMELQAQVTAIGQHVQYLEKMHEETPPKYLPSIALPFPQHPSPTGMQPLYKASSYPAPMLRSPYHNHAAGSSMSSLPPLQPLPSILSKTNGLPPLLVDPHHSSSSSNNMYHHHHNHGHHPTHHHPSHLPSPSHHAPIQSKPLEPSAASGTSAQEIELTRFKMEHYKLKQLAAEAEVTLEKGKERAVAARGGIETLISTRDVLLPQAQAWWRMACAHLASLVTEKDAFDLKQLRVVASMCEPYKATFASVALMQKVLVTIPWTVEAVSLLHGHPKPAYEGLDRVLSESSHDPKALSALRGVLTRMDAWVSKTKKIVAKLVNTGKKTETAKIQAVLNEYMKLPLTCPWGARLQSFMADVAEWEASGATPVLMPTLSITPPSSPIATAPKRKAKPSGNNPKRIKTEDDVSKRSKAKAAKAKKADKCEDDNAHMIDVAEAPPPPPSAP</sequence>
<dbReference type="OMA" id="LECADEW"/>
<dbReference type="InterPro" id="IPR013083">
    <property type="entry name" value="Znf_RING/FYVE/PHD"/>
</dbReference>
<dbReference type="KEGG" id="spar:SPRG_01052"/>
<dbReference type="EMBL" id="KK583190">
    <property type="protein sequence ID" value="KDO34989.1"/>
    <property type="molecule type" value="Genomic_DNA"/>
</dbReference>
<dbReference type="Proteomes" id="UP000030745">
    <property type="component" value="Unassembled WGS sequence"/>
</dbReference>
<dbReference type="InterPro" id="IPR001965">
    <property type="entry name" value="Znf_PHD"/>
</dbReference>
<evidence type="ECO:0008006" key="12">
    <source>
        <dbReference type="Google" id="ProtNLM"/>
    </source>
</evidence>
<feature type="compositionally biased region" description="Basic and acidic residues" evidence="7">
    <location>
        <begin position="1677"/>
        <end position="1688"/>
    </location>
</feature>
<keyword evidence="11" id="KW-1185">Reference proteome</keyword>
<dbReference type="GO" id="GO:0045893">
    <property type="term" value="P:positive regulation of DNA-templated transcription"/>
    <property type="evidence" value="ECO:0007669"/>
    <property type="project" value="TreeGrafter"/>
</dbReference>
<keyword evidence="2" id="KW-0479">Metal-binding</keyword>
<gene>
    <name evidence="10" type="ORF">SPRG_01052</name>
</gene>
<evidence type="ECO:0000256" key="1">
    <source>
        <dbReference type="ARBA" id="ARBA00004123"/>
    </source>
</evidence>
<protein>
    <recommendedName>
        <fullName evidence="12">PHD-type domain-containing protein</fullName>
    </recommendedName>
</protein>
<dbReference type="VEuPathDB" id="FungiDB:SPRG_01052"/>
<evidence type="ECO:0000256" key="4">
    <source>
        <dbReference type="ARBA" id="ARBA00022833"/>
    </source>
</evidence>
<evidence type="ECO:0000256" key="7">
    <source>
        <dbReference type="SAM" id="MobiDB-lite"/>
    </source>
</evidence>
<dbReference type="Gene3D" id="3.30.40.10">
    <property type="entry name" value="Zinc/RING finger domain, C3HC4 (zinc finger)"/>
    <property type="match status" value="1"/>
</dbReference>
<evidence type="ECO:0000256" key="2">
    <source>
        <dbReference type="ARBA" id="ARBA00022723"/>
    </source>
</evidence>
<dbReference type="GO" id="GO:0048188">
    <property type="term" value="C:Set1C/COMPASS complex"/>
    <property type="evidence" value="ECO:0007669"/>
    <property type="project" value="InterPro"/>
</dbReference>
<evidence type="ECO:0000313" key="11">
    <source>
        <dbReference type="Proteomes" id="UP000030745"/>
    </source>
</evidence>
<keyword evidence="4" id="KW-0862">Zinc</keyword>
<dbReference type="PANTHER" id="PTHR46174">
    <property type="entry name" value="CXXC-TYPE ZINC FINGER PROTEIN 1"/>
    <property type="match status" value="1"/>
</dbReference>
<dbReference type="PROSITE" id="PS51156">
    <property type="entry name" value="ELM2"/>
    <property type="match status" value="1"/>
</dbReference>
<keyword evidence="5" id="KW-0539">Nucleus</keyword>
<dbReference type="GeneID" id="24123664"/>
<dbReference type="GO" id="GO:0008270">
    <property type="term" value="F:zinc ion binding"/>
    <property type="evidence" value="ECO:0007669"/>
    <property type="project" value="UniProtKB-KW"/>
</dbReference>
<feature type="compositionally biased region" description="Low complexity" evidence="7">
    <location>
        <begin position="1339"/>
        <end position="1368"/>
    </location>
</feature>
<dbReference type="InterPro" id="IPR000949">
    <property type="entry name" value="ELM2_dom"/>
</dbReference>
<dbReference type="InterPro" id="IPR011011">
    <property type="entry name" value="Znf_FYVE_PHD"/>
</dbReference>
<feature type="compositionally biased region" description="Acidic residues" evidence="7">
    <location>
        <begin position="84"/>
        <end position="96"/>
    </location>
</feature>
<dbReference type="RefSeq" id="XP_012194643.1">
    <property type="nucleotide sequence ID" value="XM_012339253.1"/>
</dbReference>
<feature type="domain" description="ELM2" evidence="9">
    <location>
        <begin position="52"/>
        <end position="171"/>
    </location>
</feature>
<evidence type="ECO:0000259" key="9">
    <source>
        <dbReference type="PROSITE" id="PS51156"/>
    </source>
</evidence>
<feature type="compositionally biased region" description="Basic and acidic residues" evidence="7">
    <location>
        <begin position="815"/>
        <end position="834"/>
    </location>
</feature>
<evidence type="ECO:0000259" key="8">
    <source>
        <dbReference type="PROSITE" id="PS50016"/>
    </source>
</evidence>
<feature type="region of interest" description="Disordered" evidence="7">
    <location>
        <begin position="65"/>
        <end position="108"/>
    </location>
</feature>
<feature type="region of interest" description="Disordered" evidence="7">
    <location>
        <begin position="1631"/>
        <end position="1703"/>
    </location>
</feature>
<dbReference type="CDD" id="cd15560">
    <property type="entry name" value="PHD2_3_BPTF"/>
    <property type="match status" value="1"/>
</dbReference>